<accession>A0A8C4VK51</accession>
<feature type="region of interest" description="Disordered" evidence="1">
    <location>
        <begin position="1"/>
        <end position="35"/>
    </location>
</feature>
<keyword evidence="3" id="KW-1185">Reference proteome</keyword>
<proteinExistence type="predicted"/>
<sequence length="91" mass="10468">MKKVLNANKTSSHVAPSQQRRIRQRKTQQQLQKENQSATIIQSAWRGCQVRKEINGMNKAAAKIQAVFRGNKSWHLTHTVSFFECEGLFVE</sequence>
<dbReference type="OrthoDB" id="252964at2759"/>
<dbReference type="Ensembl" id="ENSGEVT00005002356.1">
    <property type="protein sequence ID" value="ENSGEVP00005002242.1"/>
    <property type="gene ID" value="ENSGEVG00005001695.1"/>
</dbReference>
<dbReference type="Gene3D" id="1.20.5.190">
    <property type="match status" value="1"/>
</dbReference>
<dbReference type="CDD" id="cd23767">
    <property type="entry name" value="IQCD"/>
    <property type="match status" value="1"/>
</dbReference>
<dbReference type="PROSITE" id="PS50096">
    <property type="entry name" value="IQ"/>
    <property type="match status" value="1"/>
</dbReference>
<reference evidence="2" key="2">
    <citation type="submission" date="2025-08" db="UniProtKB">
        <authorList>
            <consortium name="Ensembl"/>
        </authorList>
    </citation>
    <scope>IDENTIFICATION</scope>
</reference>
<dbReference type="InterPro" id="IPR027417">
    <property type="entry name" value="P-loop_NTPase"/>
</dbReference>
<dbReference type="Proteomes" id="UP000694390">
    <property type="component" value="Chromosome 6"/>
</dbReference>
<name>A0A8C4VK51_9SAUR</name>
<reference evidence="2" key="3">
    <citation type="submission" date="2025-09" db="UniProtKB">
        <authorList>
            <consortium name="Ensembl"/>
        </authorList>
    </citation>
    <scope>IDENTIFICATION</scope>
</reference>
<dbReference type="SMART" id="SM00015">
    <property type="entry name" value="IQ"/>
    <property type="match status" value="2"/>
</dbReference>
<dbReference type="GeneTree" id="ENSGT00990000211137"/>
<evidence type="ECO:0000256" key="1">
    <source>
        <dbReference type="SAM" id="MobiDB-lite"/>
    </source>
</evidence>
<dbReference type="InterPro" id="IPR000048">
    <property type="entry name" value="IQ_motif_EF-hand-BS"/>
</dbReference>
<protein>
    <submittedName>
        <fullName evidence="2">Uncharacterized protein</fullName>
    </submittedName>
</protein>
<evidence type="ECO:0000313" key="2">
    <source>
        <dbReference type="Ensembl" id="ENSGEVP00005002242.1"/>
    </source>
</evidence>
<reference evidence="2" key="1">
    <citation type="submission" date="2019-06" db="EMBL/GenBank/DDBJ databases">
        <title>G10K-VGP Goodes thornscrub tortoise genome, primary haplotype.</title>
        <authorList>
            <person name="Murphy B."/>
            <person name="Edwards T."/>
            <person name="Rhie A."/>
            <person name="Koren S."/>
            <person name="Phillippy A."/>
            <person name="Fedrigo O."/>
            <person name="Haase B."/>
            <person name="Mountcastle J."/>
            <person name="Lewin H."/>
            <person name="Damas J."/>
            <person name="Howe K."/>
            <person name="Formenti G."/>
            <person name="Myers G."/>
            <person name="Durbin R."/>
            <person name="Jarvis E.D."/>
        </authorList>
    </citation>
    <scope>NUCLEOTIDE SEQUENCE [LARGE SCALE GENOMIC DNA]</scope>
</reference>
<dbReference type="Pfam" id="PF00612">
    <property type="entry name" value="IQ"/>
    <property type="match status" value="2"/>
</dbReference>
<organism evidence="2 3">
    <name type="scientific">Gopherus evgoodei</name>
    <name type="common">Goodes thornscrub tortoise</name>
    <dbReference type="NCBI Taxonomy" id="1825980"/>
    <lineage>
        <taxon>Eukaryota</taxon>
        <taxon>Metazoa</taxon>
        <taxon>Chordata</taxon>
        <taxon>Craniata</taxon>
        <taxon>Vertebrata</taxon>
        <taxon>Euteleostomi</taxon>
        <taxon>Archelosauria</taxon>
        <taxon>Testudinata</taxon>
        <taxon>Testudines</taxon>
        <taxon>Cryptodira</taxon>
        <taxon>Durocryptodira</taxon>
        <taxon>Testudinoidea</taxon>
        <taxon>Testudinidae</taxon>
        <taxon>Gopherus</taxon>
    </lineage>
</organism>
<dbReference type="AlphaFoldDB" id="A0A8C4VK51"/>
<evidence type="ECO:0000313" key="3">
    <source>
        <dbReference type="Proteomes" id="UP000694390"/>
    </source>
</evidence>
<feature type="compositionally biased region" description="Polar residues" evidence="1">
    <location>
        <begin position="7"/>
        <end position="17"/>
    </location>
</feature>
<dbReference type="SUPFAM" id="SSF52540">
    <property type="entry name" value="P-loop containing nucleoside triphosphate hydrolases"/>
    <property type="match status" value="1"/>
</dbReference>